<keyword evidence="2" id="KW-1185">Reference proteome</keyword>
<evidence type="ECO:0000313" key="1">
    <source>
        <dbReference type="EMBL" id="AHD02807.1"/>
    </source>
</evidence>
<dbReference type="Proteomes" id="UP000018780">
    <property type="component" value="Chromosome"/>
</dbReference>
<accession>V9W0X6</accession>
<sequence length="48" mass="5312">MCGGCTRRGLETAAIRTVFQMCAIELGLKGFAVAQWHIVQSRKSKCVR</sequence>
<reference evidence="1 2" key="1">
    <citation type="submission" date="2013-09" db="EMBL/GenBank/DDBJ databases">
        <authorList>
            <consortium name="DOE Joint Genome Institute"/>
            <person name="Klenk H.-P."/>
            <person name="Huntemann M."/>
            <person name="Han J."/>
            <person name="Chen A."/>
            <person name="Kyrpides N."/>
            <person name="Mavromatis K."/>
            <person name="Markowitz V."/>
            <person name="Palaniappan K."/>
            <person name="Ivanova N."/>
            <person name="Schaumberg A."/>
            <person name="Pati A."/>
            <person name="Liolios K."/>
            <person name="Nordberg H.P."/>
            <person name="Cantor M.N."/>
            <person name="Hua S.X."/>
            <person name="Woyke T."/>
        </authorList>
    </citation>
    <scope>NUCLEOTIDE SEQUENCE [LARGE SCALE GENOMIC DNA]</scope>
    <source>
        <strain evidence="1 2">DSM 14336</strain>
    </source>
</reference>
<organism evidence="1 2">
    <name type="scientific">Leisingera methylohalidivorans DSM 14336</name>
    <dbReference type="NCBI Taxonomy" id="999552"/>
    <lineage>
        <taxon>Bacteria</taxon>
        <taxon>Pseudomonadati</taxon>
        <taxon>Pseudomonadota</taxon>
        <taxon>Alphaproteobacteria</taxon>
        <taxon>Rhodobacterales</taxon>
        <taxon>Roseobacteraceae</taxon>
        <taxon>Leisingera</taxon>
    </lineage>
</organism>
<dbReference type="HOGENOM" id="CLU_3154384_0_0_5"/>
<protein>
    <submittedName>
        <fullName evidence="1">Uncharacterized protein</fullName>
    </submittedName>
</protein>
<dbReference type="EMBL" id="CP006773">
    <property type="protein sequence ID" value="AHD02807.1"/>
    <property type="molecule type" value="Genomic_DNA"/>
</dbReference>
<dbReference type="AlphaFoldDB" id="V9W0X6"/>
<dbReference type="KEGG" id="lmd:METH_00120"/>
<proteinExistence type="predicted"/>
<evidence type="ECO:0000313" key="2">
    <source>
        <dbReference type="Proteomes" id="UP000018780"/>
    </source>
</evidence>
<gene>
    <name evidence="1" type="ORF">METH_00120</name>
</gene>
<name>V9W0X6_9RHOB</name>